<dbReference type="Proteomes" id="UP001519344">
    <property type="component" value="Unassembled WGS sequence"/>
</dbReference>
<evidence type="ECO:0000313" key="1">
    <source>
        <dbReference type="EMBL" id="MBP1961164.1"/>
    </source>
</evidence>
<reference evidence="1 2" key="1">
    <citation type="submission" date="2021-03" db="EMBL/GenBank/DDBJ databases">
        <title>Genomic Encyclopedia of Type Strains, Phase IV (KMG-IV): sequencing the most valuable type-strain genomes for metagenomic binning, comparative biology and taxonomic classification.</title>
        <authorList>
            <person name="Goeker M."/>
        </authorList>
    </citation>
    <scope>NUCLEOTIDE SEQUENCE [LARGE SCALE GENOMIC DNA]</scope>
    <source>
        <strain evidence="1 2">DSM 24950</strain>
    </source>
</reference>
<evidence type="ECO:0000313" key="2">
    <source>
        <dbReference type="Proteomes" id="UP001519344"/>
    </source>
</evidence>
<keyword evidence="2" id="KW-1185">Reference proteome</keyword>
<dbReference type="EMBL" id="JAGGKV010000001">
    <property type="protein sequence ID" value="MBP1961164.1"/>
    <property type="molecule type" value="Genomic_DNA"/>
</dbReference>
<gene>
    <name evidence="1" type="ORF">J2Z65_000358</name>
</gene>
<organism evidence="1 2">
    <name type="scientific">Paenibacillus aceris</name>
    <dbReference type="NCBI Taxonomy" id="869555"/>
    <lineage>
        <taxon>Bacteria</taxon>
        <taxon>Bacillati</taxon>
        <taxon>Bacillota</taxon>
        <taxon>Bacilli</taxon>
        <taxon>Bacillales</taxon>
        <taxon>Paenibacillaceae</taxon>
        <taxon>Paenibacillus</taxon>
    </lineage>
</organism>
<name>A0ABS4HT13_9BACL</name>
<comment type="caution">
    <text evidence="1">The sequence shown here is derived from an EMBL/GenBank/DDBJ whole genome shotgun (WGS) entry which is preliminary data.</text>
</comment>
<dbReference type="RefSeq" id="WP_167056076.1">
    <property type="nucleotide sequence ID" value="NZ_JAAOZR010000013.1"/>
</dbReference>
<protein>
    <submittedName>
        <fullName evidence="1">Uncharacterized protein</fullName>
    </submittedName>
</protein>
<proteinExistence type="predicted"/>
<accession>A0ABS4HT13</accession>
<sequence length="127" mass="14028">MLKKNVIKALPNLTGVYDCNDGGTYYLRQVGRILWWFGEDDNAGFTNVYRGIINQTTNTITGTWADVPKGENLGSGRLTLKGTANDTVVLDRTFVTGGFGGSKWTRVSTSSKKVNQKFNTAMKKIKK</sequence>